<dbReference type="PANTHER" id="PTHR33146">
    <property type="entry name" value="ENDONUCLEASE 4"/>
    <property type="match status" value="1"/>
</dbReference>
<dbReference type="InterPro" id="IPR003154">
    <property type="entry name" value="S1/P1nuclease"/>
</dbReference>
<evidence type="ECO:0000256" key="3">
    <source>
        <dbReference type="ARBA" id="ARBA00022759"/>
    </source>
</evidence>
<feature type="chain" id="PRO_5029811978" evidence="7">
    <location>
        <begin position="17"/>
        <end position="257"/>
    </location>
</feature>
<name>A0A7K1XUF5_9SPHI</name>
<evidence type="ECO:0000313" key="9">
    <source>
        <dbReference type="Proteomes" id="UP000451233"/>
    </source>
</evidence>
<gene>
    <name evidence="8" type="ORF">GS398_04830</name>
</gene>
<reference evidence="8 9" key="1">
    <citation type="submission" date="2019-11" db="EMBL/GenBank/DDBJ databases">
        <title>Pedobacter sp. HMF7056 Genome sequencing and assembly.</title>
        <authorList>
            <person name="Kang H."/>
            <person name="Kim H."/>
            <person name="Joh K."/>
        </authorList>
    </citation>
    <scope>NUCLEOTIDE SEQUENCE [LARGE SCALE GENOMIC DNA]</scope>
    <source>
        <strain evidence="8 9">HMF7056</strain>
    </source>
</reference>
<dbReference type="Proteomes" id="UP000451233">
    <property type="component" value="Unassembled WGS sequence"/>
</dbReference>
<proteinExistence type="predicted"/>
<dbReference type="Gene3D" id="1.10.575.10">
    <property type="entry name" value="P1 Nuclease"/>
    <property type="match status" value="1"/>
</dbReference>
<dbReference type="GO" id="GO:0046872">
    <property type="term" value="F:metal ion binding"/>
    <property type="evidence" value="ECO:0007669"/>
    <property type="project" value="UniProtKB-KW"/>
</dbReference>
<keyword evidence="7" id="KW-0732">Signal</keyword>
<protein>
    <submittedName>
        <fullName evidence="8">S1/P1 Nuclease</fullName>
    </submittedName>
</protein>
<evidence type="ECO:0000256" key="1">
    <source>
        <dbReference type="ARBA" id="ARBA00022722"/>
    </source>
</evidence>
<keyword evidence="9" id="KW-1185">Reference proteome</keyword>
<dbReference type="InterPro" id="IPR008947">
    <property type="entry name" value="PLipase_C/P1_nuclease_dom_sf"/>
</dbReference>
<feature type="signal peptide" evidence="7">
    <location>
        <begin position="1"/>
        <end position="16"/>
    </location>
</feature>
<dbReference type="Pfam" id="PF02265">
    <property type="entry name" value="S1-P1_nuclease"/>
    <property type="match status" value="1"/>
</dbReference>
<keyword evidence="4" id="KW-0378">Hydrolase</keyword>
<dbReference type="GO" id="GO:0016788">
    <property type="term" value="F:hydrolase activity, acting on ester bonds"/>
    <property type="evidence" value="ECO:0007669"/>
    <property type="project" value="InterPro"/>
</dbReference>
<comment type="caution">
    <text evidence="8">The sequence shown here is derived from an EMBL/GenBank/DDBJ whole genome shotgun (WGS) entry which is preliminary data.</text>
</comment>
<keyword evidence="2" id="KW-0479">Metal-binding</keyword>
<dbReference type="GO" id="GO:0006308">
    <property type="term" value="P:DNA catabolic process"/>
    <property type="evidence" value="ECO:0007669"/>
    <property type="project" value="InterPro"/>
</dbReference>
<dbReference type="SUPFAM" id="SSF48537">
    <property type="entry name" value="Phospholipase C/P1 nuclease"/>
    <property type="match status" value="1"/>
</dbReference>
<keyword evidence="3" id="KW-0255">Endonuclease</keyword>
<dbReference type="EMBL" id="WVHS01000001">
    <property type="protein sequence ID" value="MXV14612.1"/>
    <property type="molecule type" value="Genomic_DNA"/>
</dbReference>
<keyword evidence="5" id="KW-1015">Disulfide bond</keyword>
<dbReference type="GO" id="GO:0004519">
    <property type="term" value="F:endonuclease activity"/>
    <property type="evidence" value="ECO:0007669"/>
    <property type="project" value="UniProtKB-KW"/>
</dbReference>
<dbReference type="CDD" id="cd11010">
    <property type="entry name" value="S1-P1_nuclease"/>
    <property type="match status" value="1"/>
</dbReference>
<evidence type="ECO:0000256" key="5">
    <source>
        <dbReference type="ARBA" id="ARBA00023157"/>
    </source>
</evidence>
<evidence type="ECO:0000256" key="6">
    <source>
        <dbReference type="ARBA" id="ARBA00023180"/>
    </source>
</evidence>
<evidence type="ECO:0000313" key="8">
    <source>
        <dbReference type="EMBL" id="MXV14612.1"/>
    </source>
</evidence>
<organism evidence="8 9">
    <name type="scientific">Hufsiella ginkgonis</name>
    <dbReference type="NCBI Taxonomy" id="2695274"/>
    <lineage>
        <taxon>Bacteria</taxon>
        <taxon>Pseudomonadati</taxon>
        <taxon>Bacteroidota</taxon>
        <taxon>Sphingobacteriia</taxon>
        <taxon>Sphingobacteriales</taxon>
        <taxon>Sphingobacteriaceae</taxon>
        <taxon>Hufsiella</taxon>
    </lineage>
</organism>
<accession>A0A7K1XUF5</accession>
<sequence length="257" mass="29458">MCFLGLFLFLPTRAMAWGMLGHRIVGEIADSYLTAKARAKIKAILGNESIAMASNWADFIKSDRSYAYLSNWHYVDLDKPYTYPELHAFLKSDTSTNAYTRINFLTAQLKKSGISQSEKVMYLRLLIHIAEDIHQPFHVGHTDDQGGNGFKVNWFNKPINMHSLWDSELIESQQLSYTEYARAINFTTPAERASLWKEDLTKWIYDSHIIVEKLYTDVKPDDKLGYRYNFDHLALLNQQLLKGGVHLAGLLNQVFGG</sequence>
<dbReference type="PANTHER" id="PTHR33146:SF26">
    <property type="entry name" value="ENDONUCLEASE 4"/>
    <property type="match status" value="1"/>
</dbReference>
<evidence type="ECO:0000256" key="2">
    <source>
        <dbReference type="ARBA" id="ARBA00022723"/>
    </source>
</evidence>
<evidence type="ECO:0000256" key="7">
    <source>
        <dbReference type="SAM" id="SignalP"/>
    </source>
</evidence>
<dbReference type="GO" id="GO:0003676">
    <property type="term" value="F:nucleic acid binding"/>
    <property type="evidence" value="ECO:0007669"/>
    <property type="project" value="InterPro"/>
</dbReference>
<keyword evidence="6" id="KW-0325">Glycoprotein</keyword>
<keyword evidence="1" id="KW-0540">Nuclease</keyword>
<dbReference type="AlphaFoldDB" id="A0A7K1XUF5"/>
<evidence type="ECO:0000256" key="4">
    <source>
        <dbReference type="ARBA" id="ARBA00022801"/>
    </source>
</evidence>